<evidence type="ECO:0000256" key="3">
    <source>
        <dbReference type="ARBA" id="ARBA00022692"/>
    </source>
</evidence>
<evidence type="ECO:0000256" key="6">
    <source>
        <dbReference type="ARBA" id="ARBA00022989"/>
    </source>
</evidence>
<organism evidence="10 11">
    <name type="scientific">Tuber aestivum</name>
    <name type="common">summer truffle</name>
    <dbReference type="NCBI Taxonomy" id="59557"/>
    <lineage>
        <taxon>Eukaryota</taxon>
        <taxon>Fungi</taxon>
        <taxon>Dikarya</taxon>
        <taxon>Ascomycota</taxon>
        <taxon>Pezizomycotina</taxon>
        <taxon>Pezizomycetes</taxon>
        <taxon>Pezizales</taxon>
        <taxon>Tuberaceae</taxon>
        <taxon>Tuber</taxon>
    </lineage>
</organism>
<gene>
    <name evidence="10" type="ORF">GSTUAT00006469001</name>
</gene>
<reference evidence="10" key="1">
    <citation type="submission" date="2015-10" db="EMBL/GenBank/DDBJ databases">
        <authorList>
            <person name="Regsiter A."/>
            <person name="william w."/>
        </authorList>
    </citation>
    <scope>NUCLEOTIDE SEQUENCE</scope>
    <source>
        <strain evidence="10">Montdore</strain>
    </source>
</reference>
<feature type="region of interest" description="Disordered" evidence="8">
    <location>
        <begin position="48"/>
        <end position="69"/>
    </location>
</feature>
<evidence type="ECO:0000256" key="7">
    <source>
        <dbReference type="ARBA" id="ARBA00023136"/>
    </source>
</evidence>
<dbReference type="SMART" id="SM00730">
    <property type="entry name" value="PSN"/>
    <property type="match status" value="1"/>
</dbReference>
<dbReference type="Pfam" id="PF04258">
    <property type="entry name" value="Peptidase_A22B"/>
    <property type="match status" value="1"/>
</dbReference>
<feature type="transmembrane region" description="Helical" evidence="9">
    <location>
        <begin position="84"/>
        <end position="102"/>
    </location>
</feature>
<protein>
    <submittedName>
        <fullName evidence="10">Uncharacterized protein</fullName>
    </submittedName>
</protein>
<evidence type="ECO:0000256" key="8">
    <source>
        <dbReference type="SAM" id="MobiDB-lite"/>
    </source>
</evidence>
<evidence type="ECO:0000256" key="2">
    <source>
        <dbReference type="ARBA" id="ARBA00006859"/>
    </source>
</evidence>
<dbReference type="EMBL" id="LN891082">
    <property type="protein sequence ID" value="CUS09437.1"/>
    <property type="molecule type" value="Genomic_DNA"/>
</dbReference>
<feature type="transmembrane region" description="Helical" evidence="9">
    <location>
        <begin position="114"/>
        <end position="143"/>
    </location>
</feature>
<keyword evidence="6 9" id="KW-1133">Transmembrane helix</keyword>
<keyword evidence="4" id="KW-0378">Hydrolase</keyword>
<feature type="compositionally biased region" description="Low complexity" evidence="8">
    <location>
        <begin position="543"/>
        <end position="570"/>
    </location>
</feature>
<feature type="region of interest" description="Disordered" evidence="8">
    <location>
        <begin position="469"/>
        <end position="513"/>
    </location>
</feature>
<evidence type="ECO:0000313" key="11">
    <source>
        <dbReference type="Proteomes" id="UP001412239"/>
    </source>
</evidence>
<dbReference type="PANTHER" id="PTHR12174">
    <property type="entry name" value="SIGNAL PEPTIDE PEPTIDASE"/>
    <property type="match status" value="1"/>
</dbReference>
<dbReference type="GO" id="GO:0098554">
    <property type="term" value="C:cytoplasmic side of endoplasmic reticulum membrane"/>
    <property type="evidence" value="ECO:0007669"/>
    <property type="project" value="TreeGrafter"/>
</dbReference>
<feature type="compositionally biased region" description="Basic and acidic residues" evidence="8">
    <location>
        <begin position="487"/>
        <end position="504"/>
    </location>
</feature>
<accession>A0A292PSK0</accession>
<evidence type="ECO:0000256" key="1">
    <source>
        <dbReference type="ARBA" id="ARBA00004477"/>
    </source>
</evidence>
<feature type="transmembrane region" description="Helical" evidence="9">
    <location>
        <begin position="315"/>
        <end position="337"/>
    </location>
</feature>
<dbReference type="GO" id="GO:0006465">
    <property type="term" value="P:signal peptide processing"/>
    <property type="evidence" value="ECO:0007669"/>
    <property type="project" value="TreeGrafter"/>
</dbReference>
<keyword evidence="3 9" id="KW-0812">Transmembrane</keyword>
<feature type="transmembrane region" description="Helical" evidence="9">
    <location>
        <begin position="438"/>
        <end position="456"/>
    </location>
</feature>
<keyword evidence="5" id="KW-0256">Endoplasmic reticulum</keyword>
<feature type="transmembrane region" description="Helical" evidence="9">
    <location>
        <begin position="409"/>
        <end position="432"/>
    </location>
</feature>
<dbReference type="Proteomes" id="UP001412239">
    <property type="component" value="Unassembled WGS sequence"/>
</dbReference>
<comment type="subcellular location">
    <subcellularLocation>
        <location evidence="1">Endoplasmic reticulum membrane</location>
        <topology evidence="1">Multi-pass membrane protein</topology>
    </subcellularLocation>
</comment>
<dbReference type="GO" id="GO:0098553">
    <property type="term" value="C:lumenal side of endoplasmic reticulum membrane"/>
    <property type="evidence" value="ECO:0007669"/>
    <property type="project" value="TreeGrafter"/>
</dbReference>
<feature type="region of interest" description="Disordered" evidence="8">
    <location>
        <begin position="537"/>
        <end position="570"/>
    </location>
</feature>
<feature type="transmembrane region" description="Helical" evidence="9">
    <location>
        <begin position="214"/>
        <end position="235"/>
    </location>
</feature>
<comment type="similarity">
    <text evidence="2">Belongs to the peptidase A22B family.</text>
</comment>
<sequence>MPPGPLTRFVASALFYLGQALPFIPTYIHLITTALLPIVTGSFASLKRPGNAARPPPEHRNFDEVDAEREDEPSHVENLTASDALWFPVTAGLCLGSLYLIIKYLDDPSIINKILTWYFCGMGAFAIAKGFSDSLGVLVTYVFPRRYRSRKDGKLYVAGYNSYRVKGGESVENGNPSVSLIPQFVVESMWSLRRALYARYTLVGGSTKNPTFKATFWVGDLAGLVAGILAVGTYALGGKHWLLTNIMGTSFAYGAVQLLSPTTFTTASILLGALFFYDIFFVFYTPMMVTVATTLDVPIKLLFPRPSASPSSAQALAMLGLGDVVIPGLVIAMALRYDLWRFYEKKRLLNLADAEKEQSAALVDADGHDLKRRKKDLAEKAKETYVKVAGNWGERYWTADEDGAEFSKFYFYMSLGGYFVGMLTTLVVMHVFKHAQPALLYLVPGVLGSVWLGALMKGELGVMWNYSEEEEASGPDTPTTDGDPMEAEGKKNGPDMESTMKEQKAGISEEEASAELVETVQDEEWMRITLTKRSTTLRPLAKSNSCSEVDSDSSSASMSISTVSSVSEGE</sequence>
<proteinExistence type="inferred from homology"/>
<keyword evidence="11" id="KW-1185">Reference proteome</keyword>
<dbReference type="InterPro" id="IPR007369">
    <property type="entry name" value="Peptidase_A22B_SPP"/>
</dbReference>
<name>A0A292PSK0_9PEZI</name>
<evidence type="ECO:0000256" key="9">
    <source>
        <dbReference type="SAM" id="Phobius"/>
    </source>
</evidence>
<feature type="transmembrane region" description="Helical" evidence="9">
    <location>
        <begin position="20"/>
        <end position="44"/>
    </location>
</feature>
<feature type="transmembrane region" description="Helical" evidence="9">
    <location>
        <begin position="271"/>
        <end position="295"/>
    </location>
</feature>
<dbReference type="AlphaFoldDB" id="A0A292PSK0"/>
<dbReference type="GO" id="GO:0033619">
    <property type="term" value="P:membrane protein proteolysis"/>
    <property type="evidence" value="ECO:0007669"/>
    <property type="project" value="TreeGrafter"/>
</dbReference>
<keyword evidence="7 9" id="KW-0472">Membrane</keyword>
<dbReference type="GO" id="GO:0042500">
    <property type="term" value="F:aspartic endopeptidase activity, intramembrane cleaving"/>
    <property type="evidence" value="ECO:0007669"/>
    <property type="project" value="InterPro"/>
</dbReference>
<dbReference type="PANTHER" id="PTHR12174:SF23">
    <property type="entry name" value="MINOR HISTOCOMPATIBILITY ANTIGEN H13"/>
    <property type="match status" value="1"/>
</dbReference>
<evidence type="ECO:0000256" key="4">
    <source>
        <dbReference type="ARBA" id="ARBA00022801"/>
    </source>
</evidence>
<evidence type="ECO:0000256" key="5">
    <source>
        <dbReference type="ARBA" id="ARBA00022824"/>
    </source>
</evidence>
<evidence type="ECO:0000313" key="10">
    <source>
        <dbReference type="EMBL" id="CUS09437.1"/>
    </source>
</evidence>
<dbReference type="InterPro" id="IPR006639">
    <property type="entry name" value="Preselin/SPP"/>
</dbReference>